<comment type="caution">
    <text evidence="6">The sequence shown here is derived from an EMBL/GenBank/DDBJ whole genome shotgun (WGS) entry which is preliminary data.</text>
</comment>
<feature type="region of interest" description="Disordered" evidence="5">
    <location>
        <begin position="184"/>
        <end position="208"/>
    </location>
</feature>
<evidence type="ECO:0000256" key="2">
    <source>
        <dbReference type="ARBA" id="ARBA00023015"/>
    </source>
</evidence>
<evidence type="ECO:0000256" key="5">
    <source>
        <dbReference type="SAM" id="MobiDB-lite"/>
    </source>
</evidence>
<sequence>MVTAKESPCQQFSAWNSPGLAEMALRQLEQNYKLPCLPPSTLDSASDLRGFNLGQHELVGGFSKSIPLYQDISYPIENPYFKSSHFPLSNGIRVTDKPVDASFAPQKRFLIFDQSGNDTRLFFSPVFSPQNRVFPSKTPAFANGPSEKVAARVEEKWGENNLSDEEGDMREDSEEIDALLYSDSDDEYDDDDDDENDEVTSTGHTPFEIDEKLLEEEVASCDGSPKRQKLLNGKYKKSSFGESPLLNRAISCNYEDDGEHSSYRISYDDDDDLDSSKRETKVKIRQALKMLENIIPGLNSSKDPLSIIDKAITYLKSMKTEAESLGLNYPGPEPAHGSSGSGH</sequence>
<evidence type="ECO:0000313" key="7">
    <source>
        <dbReference type="Proteomes" id="UP000826271"/>
    </source>
</evidence>
<dbReference type="AlphaFoldDB" id="A0AAV6W0P0"/>
<dbReference type="SUPFAM" id="SSF47459">
    <property type="entry name" value="HLH, helix-loop-helix DNA-binding domain"/>
    <property type="match status" value="1"/>
</dbReference>
<dbReference type="Proteomes" id="UP000826271">
    <property type="component" value="Unassembled WGS sequence"/>
</dbReference>
<evidence type="ECO:0000256" key="1">
    <source>
        <dbReference type="ARBA" id="ARBA00004123"/>
    </source>
</evidence>
<proteinExistence type="predicted"/>
<feature type="region of interest" description="Disordered" evidence="5">
    <location>
        <begin position="257"/>
        <end position="277"/>
    </location>
</feature>
<keyword evidence="3" id="KW-0804">Transcription</keyword>
<dbReference type="EMBL" id="WHWC01000019">
    <property type="protein sequence ID" value="KAG8364151.1"/>
    <property type="molecule type" value="Genomic_DNA"/>
</dbReference>
<evidence type="ECO:0000313" key="6">
    <source>
        <dbReference type="EMBL" id="KAG8364151.1"/>
    </source>
</evidence>
<accession>A0AAV6W0P0</accession>
<name>A0AAV6W0P0_9LAMI</name>
<keyword evidence="2" id="KW-0805">Transcription regulation</keyword>
<organism evidence="6 7">
    <name type="scientific">Buddleja alternifolia</name>
    <dbReference type="NCBI Taxonomy" id="168488"/>
    <lineage>
        <taxon>Eukaryota</taxon>
        <taxon>Viridiplantae</taxon>
        <taxon>Streptophyta</taxon>
        <taxon>Embryophyta</taxon>
        <taxon>Tracheophyta</taxon>
        <taxon>Spermatophyta</taxon>
        <taxon>Magnoliopsida</taxon>
        <taxon>eudicotyledons</taxon>
        <taxon>Gunneridae</taxon>
        <taxon>Pentapetalae</taxon>
        <taxon>asterids</taxon>
        <taxon>lamiids</taxon>
        <taxon>Lamiales</taxon>
        <taxon>Scrophulariaceae</taxon>
        <taxon>Buddlejeae</taxon>
        <taxon>Buddleja</taxon>
    </lineage>
</organism>
<keyword evidence="4" id="KW-0539">Nucleus</keyword>
<keyword evidence="7" id="KW-1185">Reference proteome</keyword>
<protein>
    <recommendedName>
        <fullName evidence="8">BHLH domain-containing protein</fullName>
    </recommendedName>
</protein>
<comment type="subcellular location">
    <subcellularLocation>
        <location evidence="1">Nucleus</location>
    </subcellularLocation>
</comment>
<feature type="compositionally biased region" description="Acidic residues" evidence="5">
    <location>
        <begin position="184"/>
        <end position="198"/>
    </location>
</feature>
<dbReference type="GO" id="GO:0005634">
    <property type="term" value="C:nucleus"/>
    <property type="evidence" value="ECO:0007669"/>
    <property type="project" value="UniProtKB-SubCell"/>
</dbReference>
<evidence type="ECO:0008006" key="8">
    <source>
        <dbReference type="Google" id="ProtNLM"/>
    </source>
</evidence>
<dbReference type="InterPro" id="IPR037546">
    <property type="entry name" value="SAC51-like"/>
</dbReference>
<feature type="region of interest" description="Disordered" evidence="5">
    <location>
        <begin position="324"/>
        <end position="343"/>
    </location>
</feature>
<evidence type="ECO:0000256" key="4">
    <source>
        <dbReference type="ARBA" id="ARBA00023242"/>
    </source>
</evidence>
<feature type="region of interest" description="Disordered" evidence="5">
    <location>
        <begin position="152"/>
        <end position="172"/>
    </location>
</feature>
<dbReference type="PANTHER" id="PTHR36066:SF8">
    <property type="entry name" value="TRANSCRIPTION FACTOR SAC51"/>
    <property type="match status" value="1"/>
</dbReference>
<dbReference type="PANTHER" id="PTHR36066">
    <property type="entry name" value="TRANSCRIPTION FACTOR BHLH145"/>
    <property type="match status" value="1"/>
</dbReference>
<evidence type="ECO:0000256" key="3">
    <source>
        <dbReference type="ARBA" id="ARBA00023163"/>
    </source>
</evidence>
<dbReference type="GO" id="GO:0046983">
    <property type="term" value="F:protein dimerization activity"/>
    <property type="evidence" value="ECO:0007669"/>
    <property type="project" value="InterPro"/>
</dbReference>
<feature type="compositionally biased region" description="Acidic residues" evidence="5">
    <location>
        <begin position="162"/>
        <end position="172"/>
    </location>
</feature>
<gene>
    <name evidence="6" type="ORF">BUALT_Bualt19G0097100</name>
</gene>
<dbReference type="InterPro" id="IPR036638">
    <property type="entry name" value="HLH_DNA-bd_sf"/>
</dbReference>
<reference evidence="6" key="1">
    <citation type="submission" date="2019-10" db="EMBL/GenBank/DDBJ databases">
        <authorList>
            <person name="Zhang R."/>
            <person name="Pan Y."/>
            <person name="Wang J."/>
            <person name="Ma R."/>
            <person name="Yu S."/>
        </authorList>
    </citation>
    <scope>NUCLEOTIDE SEQUENCE</scope>
    <source>
        <strain evidence="6">LA-IB0</strain>
        <tissue evidence="6">Leaf</tissue>
    </source>
</reference>